<dbReference type="PROSITE" id="PS50801">
    <property type="entry name" value="STAS"/>
    <property type="match status" value="1"/>
</dbReference>
<keyword evidence="5" id="KW-1185">Reference proteome</keyword>
<dbReference type="NCBIfam" id="TIGR00377">
    <property type="entry name" value="ant_ant_sig"/>
    <property type="match status" value="1"/>
</dbReference>
<feature type="domain" description="STAS" evidence="3">
    <location>
        <begin position="53"/>
        <end position="158"/>
    </location>
</feature>
<evidence type="ECO:0000313" key="4">
    <source>
        <dbReference type="EMBL" id="GIM72043.1"/>
    </source>
</evidence>
<evidence type="ECO:0000256" key="1">
    <source>
        <dbReference type="ARBA" id="ARBA00009013"/>
    </source>
</evidence>
<dbReference type="InterPro" id="IPR003658">
    <property type="entry name" value="Anti-sigma_ant"/>
</dbReference>
<reference evidence="4" key="1">
    <citation type="submission" date="2021-03" db="EMBL/GenBank/DDBJ databases">
        <title>Whole genome shotgun sequence of Actinoplanes auranticolor NBRC 12245.</title>
        <authorList>
            <person name="Komaki H."/>
            <person name="Tamura T."/>
        </authorList>
    </citation>
    <scope>NUCLEOTIDE SEQUENCE</scope>
    <source>
        <strain evidence="4">NBRC 12245</strain>
    </source>
</reference>
<dbReference type="Gene3D" id="3.30.750.24">
    <property type="entry name" value="STAS domain"/>
    <property type="match status" value="1"/>
</dbReference>
<dbReference type="GO" id="GO:0043856">
    <property type="term" value="F:anti-sigma factor antagonist activity"/>
    <property type="evidence" value="ECO:0007669"/>
    <property type="project" value="InterPro"/>
</dbReference>
<evidence type="ECO:0000313" key="5">
    <source>
        <dbReference type="Proteomes" id="UP000681340"/>
    </source>
</evidence>
<dbReference type="EMBL" id="BOQL01000038">
    <property type="protein sequence ID" value="GIM72043.1"/>
    <property type="molecule type" value="Genomic_DNA"/>
</dbReference>
<accession>A0A919VWQ2</accession>
<name>A0A919VWQ2_9ACTN</name>
<dbReference type="AlphaFoldDB" id="A0A919VWQ2"/>
<comment type="caution">
    <text evidence="4">The sequence shown here is derived from an EMBL/GenBank/DDBJ whole genome shotgun (WGS) entry which is preliminary data.</text>
</comment>
<dbReference type="InterPro" id="IPR036513">
    <property type="entry name" value="STAS_dom_sf"/>
</dbReference>
<proteinExistence type="inferred from homology"/>
<dbReference type="InterPro" id="IPR002645">
    <property type="entry name" value="STAS_dom"/>
</dbReference>
<dbReference type="CDD" id="cd07043">
    <property type="entry name" value="STAS_anti-anti-sigma_factors"/>
    <property type="match status" value="1"/>
</dbReference>
<sequence>MAEADARATAARDTTWRAPDACRTVAGRGFRLGGGRVGPSAAGRTAGPALTGIEFACQVRRGVAVVRVSGEIDMATRDGLSATITRYAHDDRVHGVILDLNDVTFLDCTGVSALLAARRAAVASRCRFAVVNLQPSVRRVLQLTSTLEVLGTPGGHQS</sequence>
<dbReference type="PANTHER" id="PTHR33495">
    <property type="entry name" value="ANTI-SIGMA FACTOR ANTAGONIST TM_1081-RELATED-RELATED"/>
    <property type="match status" value="1"/>
</dbReference>
<organism evidence="4 5">
    <name type="scientific">Actinoplanes auranticolor</name>
    <dbReference type="NCBI Taxonomy" id="47988"/>
    <lineage>
        <taxon>Bacteria</taxon>
        <taxon>Bacillati</taxon>
        <taxon>Actinomycetota</taxon>
        <taxon>Actinomycetes</taxon>
        <taxon>Micromonosporales</taxon>
        <taxon>Micromonosporaceae</taxon>
        <taxon>Actinoplanes</taxon>
    </lineage>
</organism>
<evidence type="ECO:0000259" key="3">
    <source>
        <dbReference type="PROSITE" id="PS50801"/>
    </source>
</evidence>
<protein>
    <recommendedName>
        <fullName evidence="2">Anti-sigma factor antagonist</fullName>
    </recommendedName>
</protein>
<dbReference type="PANTHER" id="PTHR33495:SF2">
    <property type="entry name" value="ANTI-SIGMA FACTOR ANTAGONIST TM_1081-RELATED"/>
    <property type="match status" value="1"/>
</dbReference>
<comment type="similarity">
    <text evidence="1 2">Belongs to the anti-sigma-factor antagonist family.</text>
</comment>
<dbReference type="SUPFAM" id="SSF52091">
    <property type="entry name" value="SpoIIaa-like"/>
    <property type="match status" value="1"/>
</dbReference>
<dbReference type="Pfam" id="PF01740">
    <property type="entry name" value="STAS"/>
    <property type="match status" value="1"/>
</dbReference>
<gene>
    <name evidence="4" type="ORF">Aau02nite_48990</name>
</gene>
<evidence type="ECO:0000256" key="2">
    <source>
        <dbReference type="RuleBase" id="RU003749"/>
    </source>
</evidence>
<dbReference type="Proteomes" id="UP000681340">
    <property type="component" value="Unassembled WGS sequence"/>
</dbReference>